<dbReference type="EMBL" id="LR899009">
    <property type="protein sequence ID" value="CAD7077799.1"/>
    <property type="molecule type" value="Genomic_DNA"/>
</dbReference>
<protein>
    <submittedName>
        <fullName evidence="1">Uncharacterized protein</fullName>
    </submittedName>
</protein>
<name>A0A7R8UBS5_HERIL</name>
<sequence>MCCWGSPRISRLSELESQRLEISGGVQFLKKFPKGEKDQYNDFYSEQMIIVEKEDESEVWRRIEENMLTKGTVDVIQLWFQFLKLQLRRSVSKEDEQR</sequence>
<evidence type="ECO:0000313" key="1">
    <source>
        <dbReference type="EMBL" id="CAD7077799.1"/>
    </source>
</evidence>
<dbReference type="InParanoid" id="A0A7R8UBS5"/>
<dbReference type="Proteomes" id="UP000594454">
    <property type="component" value="Chromosome 1"/>
</dbReference>
<evidence type="ECO:0000313" key="2">
    <source>
        <dbReference type="Proteomes" id="UP000594454"/>
    </source>
</evidence>
<organism evidence="1 2">
    <name type="scientific">Hermetia illucens</name>
    <name type="common">Black soldier fly</name>
    <dbReference type="NCBI Taxonomy" id="343691"/>
    <lineage>
        <taxon>Eukaryota</taxon>
        <taxon>Metazoa</taxon>
        <taxon>Ecdysozoa</taxon>
        <taxon>Arthropoda</taxon>
        <taxon>Hexapoda</taxon>
        <taxon>Insecta</taxon>
        <taxon>Pterygota</taxon>
        <taxon>Neoptera</taxon>
        <taxon>Endopterygota</taxon>
        <taxon>Diptera</taxon>
        <taxon>Brachycera</taxon>
        <taxon>Stratiomyomorpha</taxon>
        <taxon>Stratiomyidae</taxon>
        <taxon>Hermetiinae</taxon>
        <taxon>Hermetia</taxon>
    </lineage>
</organism>
<reference evidence="1 2" key="1">
    <citation type="submission" date="2020-11" db="EMBL/GenBank/DDBJ databases">
        <authorList>
            <person name="Wallbank WR R."/>
            <person name="Pardo Diaz C."/>
            <person name="Kozak K."/>
            <person name="Martin S."/>
            <person name="Jiggins C."/>
            <person name="Moest M."/>
            <person name="Warren A I."/>
            <person name="Generalovic N T."/>
            <person name="Byers J.R.P. K."/>
            <person name="Montejo-Kovacevich G."/>
            <person name="Yen C E."/>
        </authorList>
    </citation>
    <scope>NUCLEOTIDE SEQUENCE [LARGE SCALE GENOMIC DNA]</scope>
</reference>
<proteinExistence type="predicted"/>
<dbReference type="AlphaFoldDB" id="A0A7R8UBS5"/>
<accession>A0A7R8UBS5</accession>
<keyword evidence="2" id="KW-1185">Reference proteome</keyword>
<gene>
    <name evidence="1" type="ORF">HERILL_LOCUS1112</name>
</gene>